<evidence type="ECO:0000256" key="1">
    <source>
        <dbReference type="SAM" id="MobiDB-lite"/>
    </source>
</evidence>
<keyword evidence="3" id="KW-1185">Reference proteome</keyword>
<feature type="region of interest" description="Disordered" evidence="1">
    <location>
        <begin position="244"/>
        <end position="263"/>
    </location>
</feature>
<feature type="non-terminal residue" evidence="2">
    <location>
        <position position="1"/>
    </location>
</feature>
<accession>A0ABN8RL97</accession>
<dbReference type="Proteomes" id="UP001159405">
    <property type="component" value="Unassembled WGS sequence"/>
</dbReference>
<proteinExistence type="predicted"/>
<reference evidence="2 3" key="1">
    <citation type="submission" date="2022-05" db="EMBL/GenBank/DDBJ databases">
        <authorList>
            <consortium name="Genoscope - CEA"/>
            <person name="William W."/>
        </authorList>
    </citation>
    <scope>NUCLEOTIDE SEQUENCE [LARGE SCALE GENOMIC DNA]</scope>
</reference>
<feature type="compositionally biased region" description="Basic and acidic residues" evidence="1">
    <location>
        <begin position="244"/>
        <end position="261"/>
    </location>
</feature>
<gene>
    <name evidence="2" type="ORF">PLOB_00023120</name>
</gene>
<sequence length="284" mass="33226">PASEQPDEVATRRMLTEALRVVLTFIMKNHVYKFDGTVRKQAKGGAIGLELTGVLAQIFMVWWDREFTARVERLGIPLYMYKRYVDDINVIVGAEVGNGIHKSIQIEVDYQSRHEDNLMPILDLKMWIHRKNVIMNGEDCTVNVVLHEFYAKEVSSKMMLSSRSALPMKVKRTVLTQEVLRDLLNCNPEIPWERTVGHVNNMMRRMQYSGYSKGFRYEIVQSALHAYKKIQELDQTGVKPMYRPKEWSQNERRKEKEEKRRSWYRKGNHSSVIFVLATPESSLK</sequence>
<comment type="caution">
    <text evidence="2">The sequence shown here is derived from an EMBL/GenBank/DDBJ whole genome shotgun (WGS) entry which is preliminary data.</text>
</comment>
<evidence type="ECO:0008006" key="4">
    <source>
        <dbReference type="Google" id="ProtNLM"/>
    </source>
</evidence>
<evidence type="ECO:0000313" key="3">
    <source>
        <dbReference type="Proteomes" id="UP001159405"/>
    </source>
</evidence>
<dbReference type="EMBL" id="CALNXK010000270">
    <property type="protein sequence ID" value="CAH3180161.1"/>
    <property type="molecule type" value="Genomic_DNA"/>
</dbReference>
<evidence type="ECO:0000313" key="2">
    <source>
        <dbReference type="EMBL" id="CAH3180161.1"/>
    </source>
</evidence>
<name>A0ABN8RL97_9CNID</name>
<feature type="non-terminal residue" evidence="2">
    <location>
        <position position="284"/>
    </location>
</feature>
<protein>
    <recommendedName>
        <fullName evidence="4">Reverse transcriptase domain-containing protein</fullName>
    </recommendedName>
</protein>
<organism evidence="2 3">
    <name type="scientific">Porites lobata</name>
    <dbReference type="NCBI Taxonomy" id="104759"/>
    <lineage>
        <taxon>Eukaryota</taxon>
        <taxon>Metazoa</taxon>
        <taxon>Cnidaria</taxon>
        <taxon>Anthozoa</taxon>
        <taxon>Hexacorallia</taxon>
        <taxon>Scleractinia</taxon>
        <taxon>Fungiina</taxon>
        <taxon>Poritidae</taxon>
        <taxon>Porites</taxon>
    </lineage>
</organism>